<proteinExistence type="predicted"/>
<reference evidence="2 3" key="1">
    <citation type="journal article" date="2020" name="BMC Genomics">
        <title>Intraspecific diversification of the crop wild relative Brassica cretica Lam. using demographic model selection.</title>
        <authorList>
            <person name="Kioukis A."/>
            <person name="Michalopoulou V.A."/>
            <person name="Briers L."/>
            <person name="Pirintsos S."/>
            <person name="Studholme D.J."/>
            <person name="Pavlidis P."/>
            <person name="Sarris P.F."/>
        </authorList>
    </citation>
    <scope>NUCLEOTIDE SEQUENCE [LARGE SCALE GENOMIC DNA]</scope>
    <source>
        <strain evidence="3">cv. PFS-1207/04</strain>
    </source>
</reference>
<protein>
    <submittedName>
        <fullName evidence="2">Uncharacterized protein</fullName>
    </submittedName>
</protein>
<comment type="caution">
    <text evidence="2">The sequence shown here is derived from an EMBL/GenBank/DDBJ whole genome shotgun (WGS) entry which is preliminary data.</text>
</comment>
<evidence type="ECO:0000256" key="1">
    <source>
        <dbReference type="SAM" id="MobiDB-lite"/>
    </source>
</evidence>
<sequence>MFYVEQHSSGGFLGIRLTTNERQQQRSAKPLGSDRNMKPRLEKSFSARIQLPFMHYSKASNQSSSVDVLP</sequence>
<dbReference type="Proteomes" id="UP000266723">
    <property type="component" value="Unassembled WGS sequence"/>
</dbReference>
<gene>
    <name evidence="2" type="ORF">DY000_02031768</name>
</gene>
<feature type="region of interest" description="Disordered" evidence="1">
    <location>
        <begin position="20"/>
        <end position="39"/>
    </location>
</feature>
<name>A0ABQ7DL25_BRACR</name>
<dbReference type="EMBL" id="QGKV02000649">
    <property type="protein sequence ID" value="KAF3578764.1"/>
    <property type="molecule type" value="Genomic_DNA"/>
</dbReference>
<organism evidence="2 3">
    <name type="scientific">Brassica cretica</name>
    <name type="common">Mustard</name>
    <dbReference type="NCBI Taxonomy" id="69181"/>
    <lineage>
        <taxon>Eukaryota</taxon>
        <taxon>Viridiplantae</taxon>
        <taxon>Streptophyta</taxon>
        <taxon>Embryophyta</taxon>
        <taxon>Tracheophyta</taxon>
        <taxon>Spermatophyta</taxon>
        <taxon>Magnoliopsida</taxon>
        <taxon>eudicotyledons</taxon>
        <taxon>Gunneridae</taxon>
        <taxon>Pentapetalae</taxon>
        <taxon>rosids</taxon>
        <taxon>malvids</taxon>
        <taxon>Brassicales</taxon>
        <taxon>Brassicaceae</taxon>
        <taxon>Brassiceae</taxon>
        <taxon>Brassica</taxon>
    </lineage>
</organism>
<accession>A0ABQ7DL25</accession>
<evidence type="ECO:0000313" key="2">
    <source>
        <dbReference type="EMBL" id="KAF3578764.1"/>
    </source>
</evidence>
<keyword evidence="3" id="KW-1185">Reference proteome</keyword>
<evidence type="ECO:0000313" key="3">
    <source>
        <dbReference type="Proteomes" id="UP000266723"/>
    </source>
</evidence>